<proteinExistence type="predicted"/>
<dbReference type="InterPro" id="IPR033879">
    <property type="entry name" value="UPP_Pase"/>
</dbReference>
<evidence type="ECO:0000313" key="3">
    <source>
        <dbReference type="EMBL" id="MFC5452478.1"/>
    </source>
</evidence>
<keyword evidence="4" id="KW-1185">Reference proteome</keyword>
<keyword evidence="1" id="KW-0472">Membrane</keyword>
<dbReference type="InterPro" id="IPR000326">
    <property type="entry name" value="PAP2/HPO"/>
</dbReference>
<evidence type="ECO:0000256" key="1">
    <source>
        <dbReference type="SAM" id="Phobius"/>
    </source>
</evidence>
<feature type="transmembrane region" description="Helical" evidence="1">
    <location>
        <begin position="30"/>
        <end position="49"/>
    </location>
</feature>
<dbReference type="PANTHER" id="PTHR14969">
    <property type="entry name" value="SPHINGOSINE-1-PHOSPHATE PHOSPHOHYDROLASE"/>
    <property type="match status" value="1"/>
</dbReference>
<protein>
    <submittedName>
        <fullName evidence="3">Undecaprenyl-diphosphatase</fullName>
    </submittedName>
</protein>
<dbReference type="Gene3D" id="1.20.144.10">
    <property type="entry name" value="Phosphatidic acid phosphatase type 2/haloperoxidase"/>
    <property type="match status" value="1"/>
</dbReference>
<dbReference type="PANTHER" id="PTHR14969:SF13">
    <property type="entry name" value="AT30094P"/>
    <property type="match status" value="1"/>
</dbReference>
<dbReference type="RefSeq" id="WP_270880818.1">
    <property type="nucleotide sequence ID" value="NZ_JAQFVF010000038.1"/>
</dbReference>
<keyword evidence="1" id="KW-1133">Transmembrane helix</keyword>
<accession>A0ABW0KG80</accession>
<dbReference type="EMBL" id="JBHSMJ010000054">
    <property type="protein sequence ID" value="MFC5452478.1"/>
    <property type="molecule type" value="Genomic_DNA"/>
</dbReference>
<keyword evidence="1" id="KW-0812">Transmembrane</keyword>
<reference evidence="4" key="1">
    <citation type="journal article" date="2019" name="Int. J. Syst. Evol. Microbiol.">
        <title>The Global Catalogue of Microorganisms (GCM) 10K type strain sequencing project: providing services to taxonomists for standard genome sequencing and annotation.</title>
        <authorList>
            <consortium name="The Broad Institute Genomics Platform"/>
            <consortium name="The Broad Institute Genome Sequencing Center for Infectious Disease"/>
            <person name="Wu L."/>
            <person name="Ma J."/>
        </authorList>
    </citation>
    <scope>NUCLEOTIDE SEQUENCE [LARGE SCALE GENOMIC DNA]</scope>
    <source>
        <strain evidence="4">KACC 11904</strain>
    </source>
</reference>
<dbReference type="SMART" id="SM00014">
    <property type="entry name" value="acidPPc"/>
    <property type="match status" value="1"/>
</dbReference>
<dbReference type="SUPFAM" id="SSF48317">
    <property type="entry name" value="Acid phosphatase/Vanadium-dependent haloperoxidase"/>
    <property type="match status" value="1"/>
</dbReference>
<organism evidence="3 4">
    <name type="scientific">Paenibacillus aestuarii</name>
    <dbReference type="NCBI Taxonomy" id="516965"/>
    <lineage>
        <taxon>Bacteria</taxon>
        <taxon>Bacillati</taxon>
        <taxon>Bacillota</taxon>
        <taxon>Bacilli</taxon>
        <taxon>Bacillales</taxon>
        <taxon>Paenibacillaceae</taxon>
        <taxon>Paenibacillus</taxon>
    </lineage>
</organism>
<feature type="transmembrane region" description="Helical" evidence="1">
    <location>
        <begin position="150"/>
        <end position="168"/>
    </location>
</feature>
<feature type="domain" description="Phosphatidic acid phosphatase type 2/haloperoxidase" evidence="2">
    <location>
        <begin position="58"/>
        <end position="165"/>
    </location>
</feature>
<comment type="caution">
    <text evidence="3">The sequence shown here is derived from an EMBL/GenBank/DDBJ whole genome shotgun (WGS) entry which is preliminary data.</text>
</comment>
<evidence type="ECO:0000313" key="4">
    <source>
        <dbReference type="Proteomes" id="UP001596044"/>
    </source>
</evidence>
<feature type="transmembrane region" description="Helical" evidence="1">
    <location>
        <begin position="61"/>
        <end position="80"/>
    </location>
</feature>
<sequence length="201" mass="23071">MSFNDLDYQWFQWINQYADSVAVLNPIMRFLAQDAEYLFYLGVIVYWFTRRNDNRRMVAQALLSACVSLAVSGIIGHFFYRDRPFVTHHVLQLIAHPANASFPSDHATGAFVIATSIWLYHRKAGKVWLALAACIAVSRVWTGVHYPTDVLAGALLGLLIAVCMHQWLKSSTRMQAWLSACITIYEKIEMKVWPRTKKHSY</sequence>
<dbReference type="CDD" id="cd03385">
    <property type="entry name" value="PAP2_BcrC_like"/>
    <property type="match status" value="1"/>
</dbReference>
<evidence type="ECO:0000259" key="2">
    <source>
        <dbReference type="SMART" id="SM00014"/>
    </source>
</evidence>
<dbReference type="Proteomes" id="UP001596044">
    <property type="component" value="Unassembled WGS sequence"/>
</dbReference>
<name>A0ABW0KG80_9BACL</name>
<gene>
    <name evidence="3" type="ORF">ACFPOG_30180</name>
</gene>
<dbReference type="Pfam" id="PF01569">
    <property type="entry name" value="PAP2"/>
    <property type="match status" value="1"/>
</dbReference>
<dbReference type="InterPro" id="IPR036938">
    <property type="entry name" value="PAP2/HPO_sf"/>
</dbReference>